<accession>A0A8R7U267</accession>
<reference evidence="8" key="2">
    <citation type="submission" date="2018-03" db="EMBL/GenBank/DDBJ databases">
        <title>The Triticum urartu genome reveals the dynamic nature of wheat genome evolution.</title>
        <authorList>
            <person name="Ling H."/>
            <person name="Ma B."/>
            <person name="Shi X."/>
            <person name="Liu H."/>
            <person name="Dong L."/>
            <person name="Sun H."/>
            <person name="Cao Y."/>
            <person name="Gao Q."/>
            <person name="Zheng S."/>
            <person name="Li Y."/>
            <person name="Yu Y."/>
            <person name="Du H."/>
            <person name="Qi M."/>
            <person name="Li Y."/>
            <person name="Yu H."/>
            <person name="Cui Y."/>
            <person name="Wang N."/>
            <person name="Chen C."/>
            <person name="Wu H."/>
            <person name="Zhao Y."/>
            <person name="Zhang J."/>
            <person name="Li Y."/>
            <person name="Zhou W."/>
            <person name="Zhang B."/>
            <person name="Hu W."/>
            <person name="Eijk M."/>
            <person name="Tang J."/>
            <person name="Witsenboer H."/>
            <person name="Zhao S."/>
            <person name="Li Z."/>
            <person name="Zhang A."/>
            <person name="Wang D."/>
            <person name="Liang C."/>
        </authorList>
    </citation>
    <scope>NUCLEOTIDE SEQUENCE [LARGE SCALE GENOMIC DNA]</scope>
    <source>
        <strain evidence="8">cv. G1812</strain>
    </source>
</reference>
<dbReference type="GO" id="GO:0006412">
    <property type="term" value="P:translation"/>
    <property type="evidence" value="ECO:0007669"/>
    <property type="project" value="InterPro"/>
</dbReference>
<keyword evidence="5" id="KW-0687">Ribonucleoprotein</keyword>
<name>A0A8R7U267_TRIUA</name>
<comment type="similarity">
    <text evidence="2">Belongs to the universal ribosomal protein uS8 family.</text>
</comment>
<keyword evidence="9" id="KW-1185">Reference proteome</keyword>
<dbReference type="AlphaFoldDB" id="A0A8R7U267"/>
<dbReference type="GO" id="GO:0003735">
    <property type="term" value="F:structural constituent of ribosome"/>
    <property type="evidence" value="ECO:0007669"/>
    <property type="project" value="InterPro"/>
</dbReference>
<comment type="function">
    <text evidence="1">One of the primary rRNA binding proteins, it binds directly to 16S rRNA central domain where it helps coordinate assembly of the platform of the 30S subunit.</text>
</comment>
<dbReference type="Gramene" id="TuG1812G0300005112.01.T01">
    <property type="protein sequence ID" value="TuG1812G0300005112.01.T01"/>
    <property type="gene ID" value="TuG1812G0300005112.01"/>
</dbReference>
<dbReference type="Proteomes" id="UP000015106">
    <property type="component" value="Chromosome 3"/>
</dbReference>
<evidence type="ECO:0000256" key="1">
    <source>
        <dbReference type="ARBA" id="ARBA00002569"/>
    </source>
</evidence>
<reference evidence="8" key="3">
    <citation type="submission" date="2022-06" db="UniProtKB">
        <authorList>
            <consortium name="EnsemblPlants"/>
        </authorList>
    </citation>
    <scope>IDENTIFICATION</scope>
</reference>
<keyword evidence="4" id="KW-0689">Ribosomal protein</keyword>
<evidence type="ECO:0000256" key="4">
    <source>
        <dbReference type="ARBA" id="ARBA00022980"/>
    </source>
</evidence>
<dbReference type="PANTHER" id="PTHR11758">
    <property type="entry name" value="40S RIBOSOMAL PROTEIN S15A"/>
    <property type="match status" value="1"/>
</dbReference>
<organism evidence="8 9">
    <name type="scientific">Triticum urartu</name>
    <name type="common">Red wild einkorn</name>
    <name type="synonym">Crithodium urartu</name>
    <dbReference type="NCBI Taxonomy" id="4572"/>
    <lineage>
        <taxon>Eukaryota</taxon>
        <taxon>Viridiplantae</taxon>
        <taxon>Streptophyta</taxon>
        <taxon>Embryophyta</taxon>
        <taxon>Tracheophyta</taxon>
        <taxon>Spermatophyta</taxon>
        <taxon>Magnoliopsida</taxon>
        <taxon>Liliopsida</taxon>
        <taxon>Poales</taxon>
        <taxon>Poaceae</taxon>
        <taxon>BOP clade</taxon>
        <taxon>Pooideae</taxon>
        <taxon>Triticodae</taxon>
        <taxon>Triticeae</taxon>
        <taxon>Triticinae</taxon>
        <taxon>Triticum</taxon>
    </lineage>
</organism>
<reference evidence="9" key="1">
    <citation type="journal article" date="2013" name="Nature">
        <title>Draft genome of the wheat A-genome progenitor Triticum urartu.</title>
        <authorList>
            <person name="Ling H.Q."/>
            <person name="Zhao S."/>
            <person name="Liu D."/>
            <person name="Wang J."/>
            <person name="Sun H."/>
            <person name="Zhang C."/>
            <person name="Fan H."/>
            <person name="Li D."/>
            <person name="Dong L."/>
            <person name="Tao Y."/>
            <person name="Gao C."/>
            <person name="Wu H."/>
            <person name="Li Y."/>
            <person name="Cui Y."/>
            <person name="Guo X."/>
            <person name="Zheng S."/>
            <person name="Wang B."/>
            <person name="Yu K."/>
            <person name="Liang Q."/>
            <person name="Yang W."/>
            <person name="Lou X."/>
            <person name="Chen J."/>
            <person name="Feng M."/>
            <person name="Jian J."/>
            <person name="Zhang X."/>
            <person name="Luo G."/>
            <person name="Jiang Y."/>
            <person name="Liu J."/>
            <person name="Wang Z."/>
            <person name="Sha Y."/>
            <person name="Zhang B."/>
            <person name="Wu H."/>
            <person name="Tang D."/>
            <person name="Shen Q."/>
            <person name="Xue P."/>
            <person name="Zou S."/>
            <person name="Wang X."/>
            <person name="Liu X."/>
            <person name="Wang F."/>
            <person name="Yang Y."/>
            <person name="An X."/>
            <person name="Dong Z."/>
            <person name="Zhang K."/>
            <person name="Zhang X."/>
            <person name="Luo M.C."/>
            <person name="Dvorak J."/>
            <person name="Tong Y."/>
            <person name="Wang J."/>
            <person name="Yang H."/>
            <person name="Li Z."/>
            <person name="Wang D."/>
            <person name="Zhang A."/>
            <person name="Wang J."/>
        </authorList>
    </citation>
    <scope>NUCLEOTIDE SEQUENCE</scope>
    <source>
        <strain evidence="9">cv. G1812</strain>
    </source>
</reference>
<dbReference type="InterPro" id="IPR035987">
    <property type="entry name" value="Ribosomal_uS8_sf"/>
</dbReference>
<evidence type="ECO:0000256" key="6">
    <source>
        <dbReference type="ARBA" id="ARBA00035153"/>
    </source>
</evidence>
<proteinExistence type="inferred from homology"/>
<dbReference type="Gene3D" id="3.30.1370.30">
    <property type="match status" value="1"/>
</dbReference>
<evidence type="ECO:0000313" key="9">
    <source>
        <dbReference type="Proteomes" id="UP000015106"/>
    </source>
</evidence>
<dbReference type="GO" id="GO:0005840">
    <property type="term" value="C:ribosome"/>
    <property type="evidence" value="ECO:0007669"/>
    <property type="project" value="UniProtKB-KW"/>
</dbReference>
<evidence type="ECO:0000256" key="7">
    <source>
        <dbReference type="ARBA" id="ARBA00035516"/>
    </source>
</evidence>
<evidence type="ECO:0000256" key="2">
    <source>
        <dbReference type="ARBA" id="ARBA00006471"/>
    </source>
</evidence>
<protein>
    <recommendedName>
        <fullName evidence="6">Small ribosomal subunit protein uS8c</fullName>
    </recommendedName>
    <alternativeName>
        <fullName evidence="7">30S ribosomal protein S8, chloroplastic</fullName>
    </alternativeName>
</protein>
<dbReference type="EnsemblPlants" id="TuG1812G0300005112.01.T01">
    <property type="protein sequence ID" value="TuG1812G0300005112.01.T01"/>
    <property type="gene ID" value="TuG1812G0300005112.01"/>
</dbReference>
<comment type="subunit">
    <text evidence="3">Part of the 30S ribosomal subunit.</text>
</comment>
<evidence type="ECO:0000256" key="5">
    <source>
        <dbReference type="ARBA" id="ARBA00023274"/>
    </source>
</evidence>
<evidence type="ECO:0000256" key="3">
    <source>
        <dbReference type="ARBA" id="ARBA00011458"/>
    </source>
</evidence>
<dbReference type="GO" id="GO:1990904">
    <property type="term" value="C:ribonucleoprotein complex"/>
    <property type="evidence" value="ECO:0007669"/>
    <property type="project" value="UniProtKB-KW"/>
</dbReference>
<dbReference type="InterPro" id="IPR000630">
    <property type="entry name" value="Ribosomal_uS8"/>
</dbReference>
<evidence type="ECO:0000313" key="8">
    <source>
        <dbReference type="EnsemblPlants" id="TuG1812G0300005112.01.T01"/>
    </source>
</evidence>
<dbReference type="SUPFAM" id="SSF56047">
    <property type="entry name" value="Ribosomal protein S8"/>
    <property type="match status" value="1"/>
</dbReference>
<sequence>MYSTEKRGKREVMSRPQWKVVIQFLVVILYDTLVGESEYVDDHRSSMTDVKLNGRLNKCSVISPRLDLGDRVLECKAAPL</sequence>